<dbReference type="InterPro" id="IPR000835">
    <property type="entry name" value="HTH_MarR-typ"/>
</dbReference>
<name>A0A1T3NYE0_9ACTN</name>
<dbReference type="Pfam" id="PF01047">
    <property type="entry name" value="MarR"/>
    <property type="match status" value="1"/>
</dbReference>
<dbReference type="PANTHER" id="PTHR33164:SF43">
    <property type="entry name" value="HTH-TYPE TRANSCRIPTIONAL REPRESSOR YETL"/>
    <property type="match status" value="1"/>
</dbReference>
<dbReference type="Gene3D" id="1.10.10.10">
    <property type="entry name" value="Winged helix-like DNA-binding domain superfamily/Winged helix DNA-binding domain"/>
    <property type="match status" value="1"/>
</dbReference>
<dbReference type="InterPro" id="IPR036388">
    <property type="entry name" value="WH-like_DNA-bd_sf"/>
</dbReference>
<accession>A0A1T3NYE0</accession>
<dbReference type="GO" id="GO:0003700">
    <property type="term" value="F:DNA-binding transcription factor activity"/>
    <property type="evidence" value="ECO:0007669"/>
    <property type="project" value="InterPro"/>
</dbReference>
<dbReference type="RefSeq" id="WP_078976121.1">
    <property type="nucleotide sequence ID" value="NZ_MWQN01000001.1"/>
</dbReference>
<keyword evidence="3" id="KW-1185">Reference proteome</keyword>
<dbReference type="SUPFAM" id="SSF46785">
    <property type="entry name" value="Winged helix' DNA-binding domain"/>
    <property type="match status" value="1"/>
</dbReference>
<dbReference type="PROSITE" id="PS50995">
    <property type="entry name" value="HTH_MARR_2"/>
    <property type="match status" value="1"/>
</dbReference>
<evidence type="ECO:0000313" key="3">
    <source>
        <dbReference type="Proteomes" id="UP000190037"/>
    </source>
</evidence>
<dbReference type="OrthoDB" id="162531at2"/>
<reference evidence="2 3" key="1">
    <citation type="submission" date="2017-03" db="EMBL/GenBank/DDBJ databases">
        <title>Draft genome sequence of Streptomyces scabrisporus NF3, endophyte isolated from Amphipterygium adstringens.</title>
        <authorList>
            <person name="Vazquez M."/>
            <person name="Ceapa C.D."/>
            <person name="Rodriguez Luna D."/>
            <person name="Sanchez Esquivel S."/>
        </authorList>
    </citation>
    <scope>NUCLEOTIDE SEQUENCE [LARGE SCALE GENOMIC DNA]</scope>
    <source>
        <strain evidence="2 3">NF3</strain>
    </source>
</reference>
<dbReference type="SMART" id="SM00347">
    <property type="entry name" value="HTH_MARR"/>
    <property type="match status" value="1"/>
</dbReference>
<sequence length="168" mass="18165">MPAHREVAAAAWSEQLPHLLWRAQQSVQRLLNERLEGIGVSINQLGLAGRLDENGALSAADLARAHHITPQSVTTAMLALERVGWIVRRPHPVHKRVVLLELTELGSAGVAEGRRVVKDVDGMISRTIGPEAAEVFAENLRMLSAIIDGPDVPAGRMWPEPPHRGGAG</sequence>
<dbReference type="InterPro" id="IPR036390">
    <property type="entry name" value="WH_DNA-bd_sf"/>
</dbReference>
<dbReference type="EMBL" id="MWQN01000001">
    <property type="protein sequence ID" value="OPC81849.1"/>
    <property type="molecule type" value="Genomic_DNA"/>
</dbReference>
<dbReference type="AlphaFoldDB" id="A0A1T3NYE0"/>
<evidence type="ECO:0000259" key="1">
    <source>
        <dbReference type="PROSITE" id="PS50995"/>
    </source>
</evidence>
<organism evidence="2 3">
    <name type="scientific">Embleya scabrispora</name>
    <dbReference type="NCBI Taxonomy" id="159449"/>
    <lineage>
        <taxon>Bacteria</taxon>
        <taxon>Bacillati</taxon>
        <taxon>Actinomycetota</taxon>
        <taxon>Actinomycetes</taxon>
        <taxon>Kitasatosporales</taxon>
        <taxon>Streptomycetaceae</taxon>
        <taxon>Embleya</taxon>
    </lineage>
</organism>
<proteinExistence type="predicted"/>
<gene>
    <name evidence="2" type="ORF">B4N89_13695</name>
</gene>
<comment type="caution">
    <text evidence="2">The sequence shown here is derived from an EMBL/GenBank/DDBJ whole genome shotgun (WGS) entry which is preliminary data.</text>
</comment>
<dbReference type="Proteomes" id="UP000190037">
    <property type="component" value="Unassembled WGS sequence"/>
</dbReference>
<protein>
    <recommendedName>
        <fullName evidence="1">HTH marR-type domain-containing protein</fullName>
    </recommendedName>
</protein>
<evidence type="ECO:0000313" key="2">
    <source>
        <dbReference type="EMBL" id="OPC81849.1"/>
    </source>
</evidence>
<feature type="domain" description="HTH marR-type" evidence="1">
    <location>
        <begin position="13"/>
        <end position="145"/>
    </location>
</feature>
<dbReference type="GO" id="GO:0006950">
    <property type="term" value="P:response to stress"/>
    <property type="evidence" value="ECO:0007669"/>
    <property type="project" value="TreeGrafter"/>
</dbReference>
<dbReference type="PANTHER" id="PTHR33164">
    <property type="entry name" value="TRANSCRIPTIONAL REGULATOR, MARR FAMILY"/>
    <property type="match status" value="1"/>
</dbReference>
<dbReference type="InterPro" id="IPR039422">
    <property type="entry name" value="MarR/SlyA-like"/>
</dbReference>